<feature type="domain" description="Arrestin-like N-terminal" evidence="2">
    <location>
        <begin position="31"/>
        <end position="141"/>
    </location>
</feature>
<dbReference type="AlphaFoldDB" id="A0AAD5KF50"/>
<dbReference type="InterPro" id="IPR014752">
    <property type="entry name" value="Arrestin-like_C"/>
</dbReference>
<sequence length="426" mass="47942">MFSNFISASKVLDIELLEPVVHLHGRRADAVLRGTIGVTVNKPHTLKSLVLLFEGESRLLHGNRKVSRRRIAHHQLVLYPTTPTIATANHQNQHHTSPFLLQPGTSRFGFEMQLPPGLAGTIHCDEINIEYNLVASIQYSHHSSSLAVIKRRIKKPVHLVRPPWSSTLSVLVDGENIDASIDSRKQHSRWCQYHITIDQRSIILGQVLPITLKMAPHIDGLRLEHLYTQIVERRHVREKEDNGEWETHKYTHMLLPIQDDESSSFTPGKSVSIREPWQGTLSYRISSVMEGGLVRTCKRENPDHFIDHTINISFVISFPVLCRRGETRRFTKTIMFQSDIELLDPNVCYSPPSPKSTLTTIEGTAEQQQHQQSAYIQGLPPYEEPGSPSGGLSSLLMASPEDNDSYLSPPPISPGAPPTYDEVLAL</sequence>
<evidence type="ECO:0000313" key="4">
    <source>
        <dbReference type="Proteomes" id="UP001209540"/>
    </source>
</evidence>
<protein>
    <recommendedName>
        <fullName evidence="2">Arrestin-like N-terminal domain-containing protein</fullName>
    </recommendedName>
</protein>
<comment type="caution">
    <text evidence="3">The sequence shown here is derived from an EMBL/GenBank/DDBJ whole genome shotgun (WGS) entry which is preliminary data.</text>
</comment>
<dbReference type="EMBL" id="JAIXMP010000008">
    <property type="protein sequence ID" value="KAI9269010.1"/>
    <property type="molecule type" value="Genomic_DNA"/>
</dbReference>
<gene>
    <name evidence="3" type="ORF">BDA99DRAFT_557783</name>
</gene>
<proteinExistence type="predicted"/>
<dbReference type="InterPro" id="IPR050357">
    <property type="entry name" value="Arrestin_domain-protein"/>
</dbReference>
<feature type="region of interest" description="Disordered" evidence="1">
    <location>
        <begin position="378"/>
        <end position="426"/>
    </location>
</feature>
<accession>A0AAD5KF50</accession>
<dbReference type="PANTHER" id="PTHR11188">
    <property type="entry name" value="ARRESTIN DOMAIN CONTAINING PROTEIN"/>
    <property type="match status" value="1"/>
</dbReference>
<evidence type="ECO:0000256" key="1">
    <source>
        <dbReference type="SAM" id="MobiDB-lite"/>
    </source>
</evidence>
<dbReference type="Proteomes" id="UP001209540">
    <property type="component" value="Unassembled WGS sequence"/>
</dbReference>
<reference evidence="3" key="1">
    <citation type="journal article" date="2022" name="IScience">
        <title>Evolution of zygomycete secretomes and the origins of terrestrial fungal ecologies.</title>
        <authorList>
            <person name="Chang Y."/>
            <person name="Wang Y."/>
            <person name="Mondo S."/>
            <person name="Ahrendt S."/>
            <person name="Andreopoulos W."/>
            <person name="Barry K."/>
            <person name="Beard J."/>
            <person name="Benny G.L."/>
            <person name="Blankenship S."/>
            <person name="Bonito G."/>
            <person name="Cuomo C."/>
            <person name="Desiro A."/>
            <person name="Gervers K.A."/>
            <person name="Hundley H."/>
            <person name="Kuo A."/>
            <person name="LaButti K."/>
            <person name="Lang B.F."/>
            <person name="Lipzen A."/>
            <person name="O'Donnell K."/>
            <person name="Pangilinan J."/>
            <person name="Reynolds N."/>
            <person name="Sandor L."/>
            <person name="Smith M.E."/>
            <person name="Tsang A."/>
            <person name="Grigoriev I.V."/>
            <person name="Stajich J.E."/>
            <person name="Spatafora J.W."/>
        </authorList>
    </citation>
    <scope>NUCLEOTIDE SEQUENCE</scope>
    <source>
        <strain evidence="3">RSA 2281</strain>
    </source>
</reference>
<dbReference type="Pfam" id="PF00339">
    <property type="entry name" value="Arrestin_N"/>
    <property type="match status" value="1"/>
</dbReference>
<evidence type="ECO:0000259" key="2">
    <source>
        <dbReference type="Pfam" id="PF00339"/>
    </source>
</evidence>
<evidence type="ECO:0000313" key="3">
    <source>
        <dbReference type="EMBL" id="KAI9269010.1"/>
    </source>
</evidence>
<feature type="compositionally biased region" description="Low complexity" evidence="1">
    <location>
        <begin position="378"/>
        <end position="396"/>
    </location>
</feature>
<dbReference type="GO" id="GO:0005737">
    <property type="term" value="C:cytoplasm"/>
    <property type="evidence" value="ECO:0007669"/>
    <property type="project" value="TreeGrafter"/>
</dbReference>
<dbReference type="GO" id="GO:0015031">
    <property type="term" value="P:protein transport"/>
    <property type="evidence" value="ECO:0007669"/>
    <property type="project" value="TreeGrafter"/>
</dbReference>
<reference evidence="3" key="2">
    <citation type="submission" date="2023-02" db="EMBL/GenBank/DDBJ databases">
        <authorList>
            <consortium name="DOE Joint Genome Institute"/>
            <person name="Mondo S.J."/>
            <person name="Chang Y."/>
            <person name="Wang Y."/>
            <person name="Ahrendt S."/>
            <person name="Andreopoulos W."/>
            <person name="Barry K."/>
            <person name="Beard J."/>
            <person name="Benny G.L."/>
            <person name="Blankenship S."/>
            <person name="Bonito G."/>
            <person name="Cuomo C."/>
            <person name="Desiro A."/>
            <person name="Gervers K.A."/>
            <person name="Hundley H."/>
            <person name="Kuo A."/>
            <person name="LaButti K."/>
            <person name="Lang B.F."/>
            <person name="Lipzen A."/>
            <person name="O'Donnell K."/>
            <person name="Pangilinan J."/>
            <person name="Reynolds N."/>
            <person name="Sandor L."/>
            <person name="Smith M.W."/>
            <person name="Tsang A."/>
            <person name="Grigoriev I.V."/>
            <person name="Stajich J.E."/>
            <person name="Spatafora J.W."/>
        </authorList>
    </citation>
    <scope>NUCLEOTIDE SEQUENCE</scope>
    <source>
        <strain evidence="3">RSA 2281</strain>
    </source>
</reference>
<dbReference type="PANTHER" id="PTHR11188:SF17">
    <property type="entry name" value="FI21816P1"/>
    <property type="match status" value="1"/>
</dbReference>
<dbReference type="InterPro" id="IPR011021">
    <property type="entry name" value="Arrestin-like_N"/>
</dbReference>
<dbReference type="SUPFAM" id="SSF81296">
    <property type="entry name" value="E set domains"/>
    <property type="match status" value="1"/>
</dbReference>
<keyword evidence="4" id="KW-1185">Reference proteome</keyword>
<dbReference type="InterPro" id="IPR014756">
    <property type="entry name" value="Ig_E-set"/>
</dbReference>
<organism evidence="3 4">
    <name type="scientific">Phascolomyces articulosus</name>
    <dbReference type="NCBI Taxonomy" id="60185"/>
    <lineage>
        <taxon>Eukaryota</taxon>
        <taxon>Fungi</taxon>
        <taxon>Fungi incertae sedis</taxon>
        <taxon>Mucoromycota</taxon>
        <taxon>Mucoromycotina</taxon>
        <taxon>Mucoromycetes</taxon>
        <taxon>Mucorales</taxon>
        <taxon>Lichtheimiaceae</taxon>
        <taxon>Phascolomyces</taxon>
    </lineage>
</organism>
<name>A0AAD5KF50_9FUNG</name>
<dbReference type="Gene3D" id="2.60.40.640">
    <property type="match status" value="1"/>
</dbReference>
<feature type="compositionally biased region" description="Pro residues" evidence="1">
    <location>
        <begin position="408"/>
        <end position="417"/>
    </location>
</feature>